<proteinExistence type="inferred from homology"/>
<comment type="caution">
    <text evidence="4">The sequence shown here is derived from an EMBL/GenBank/DDBJ whole genome shotgun (WGS) entry which is preliminary data.</text>
</comment>
<dbReference type="AlphaFoldDB" id="A0AA39D2Y5"/>
<dbReference type="Pfam" id="PF01190">
    <property type="entry name" value="Pollen_Ole_e_1"/>
    <property type="match status" value="1"/>
</dbReference>
<feature type="chain" id="PRO_5041425123" description="Pollen-specific protein C13" evidence="3">
    <location>
        <begin position="21"/>
        <end position="159"/>
    </location>
</feature>
<protein>
    <recommendedName>
        <fullName evidence="6">Pollen-specific protein C13</fullName>
    </recommendedName>
</protein>
<dbReference type="PANTHER" id="PTHR31614">
    <property type="entry name" value="PROTEIN DOWNSTREAM OF FLC-RELATED"/>
    <property type="match status" value="1"/>
</dbReference>
<sequence>MAKLLMSIALCLLLVYVSEARPMRKPFVLHGRVYCDTCRAGFETSATTYIAGARVRIECKDRNSLQLVYSVEGVTDSTGTYKISIADDHGDQMCDAVLVKSPQPDCAKVDPGRDRSRLSLTRSNGLVSDTRFANAMGFMKDEPASGCTQLLKQYQESDD</sequence>
<evidence type="ECO:0000256" key="3">
    <source>
        <dbReference type="SAM" id="SignalP"/>
    </source>
</evidence>
<name>A0AA39D2Y5_VITRO</name>
<dbReference type="Proteomes" id="UP001168098">
    <property type="component" value="Unassembled WGS sequence"/>
</dbReference>
<feature type="signal peptide" evidence="3">
    <location>
        <begin position="1"/>
        <end position="20"/>
    </location>
</feature>
<evidence type="ECO:0000313" key="5">
    <source>
        <dbReference type="Proteomes" id="UP001168098"/>
    </source>
</evidence>
<evidence type="ECO:0000256" key="1">
    <source>
        <dbReference type="ARBA" id="ARBA00010049"/>
    </source>
</evidence>
<organism evidence="4 5">
    <name type="scientific">Vitis rotundifolia</name>
    <name type="common">Muscadine grape</name>
    <dbReference type="NCBI Taxonomy" id="103349"/>
    <lineage>
        <taxon>Eukaryota</taxon>
        <taxon>Viridiplantae</taxon>
        <taxon>Streptophyta</taxon>
        <taxon>Embryophyta</taxon>
        <taxon>Tracheophyta</taxon>
        <taxon>Spermatophyta</taxon>
        <taxon>Magnoliopsida</taxon>
        <taxon>eudicotyledons</taxon>
        <taxon>Gunneridae</taxon>
        <taxon>Pentapetalae</taxon>
        <taxon>rosids</taxon>
        <taxon>Vitales</taxon>
        <taxon>Vitaceae</taxon>
        <taxon>Viteae</taxon>
        <taxon>Vitis</taxon>
    </lineage>
</organism>
<gene>
    <name evidence="4" type="ORF">PVL29_026540</name>
</gene>
<keyword evidence="2" id="KW-1015">Disulfide bond</keyword>
<comment type="similarity">
    <text evidence="1">Belongs to the Ole e I family.</text>
</comment>
<dbReference type="EMBL" id="JARBHA010000020">
    <property type="protein sequence ID" value="KAJ9670043.1"/>
    <property type="molecule type" value="Genomic_DNA"/>
</dbReference>
<accession>A0AA39D2Y5</accession>
<dbReference type="InterPro" id="IPR006041">
    <property type="entry name" value="Pollen_Ole_e1_allergen"/>
</dbReference>
<evidence type="ECO:0000313" key="4">
    <source>
        <dbReference type="EMBL" id="KAJ9670043.1"/>
    </source>
</evidence>
<dbReference type="PANTHER" id="PTHR31614:SF5">
    <property type="entry name" value="ALLERGEN-LIKE PROTEIN BRSN20"/>
    <property type="match status" value="1"/>
</dbReference>
<keyword evidence="5" id="KW-1185">Reference proteome</keyword>
<keyword evidence="3" id="KW-0732">Signal</keyword>
<evidence type="ECO:0008006" key="6">
    <source>
        <dbReference type="Google" id="ProtNLM"/>
    </source>
</evidence>
<reference evidence="4 5" key="1">
    <citation type="journal article" date="2023" name="BMC Biotechnol.">
        <title>Vitis rotundifolia cv Carlos genome sequencing.</title>
        <authorList>
            <person name="Huff M."/>
            <person name="Hulse-Kemp A."/>
            <person name="Scheffler B."/>
            <person name="Youngblood R."/>
            <person name="Simpson S."/>
            <person name="Babiker E."/>
            <person name="Staton M."/>
        </authorList>
    </citation>
    <scope>NUCLEOTIDE SEQUENCE [LARGE SCALE GENOMIC DNA]</scope>
    <source>
        <tissue evidence="4">Leaf</tissue>
    </source>
</reference>
<evidence type="ECO:0000256" key="2">
    <source>
        <dbReference type="ARBA" id="ARBA00023157"/>
    </source>
</evidence>